<reference evidence="2 3" key="1">
    <citation type="submission" date="2019-03" db="EMBL/GenBank/DDBJ databases">
        <title>Deep-cultivation of Planctomycetes and their phenomic and genomic characterization uncovers novel biology.</title>
        <authorList>
            <person name="Wiegand S."/>
            <person name="Jogler M."/>
            <person name="Boedeker C."/>
            <person name="Pinto D."/>
            <person name="Vollmers J."/>
            <person name="Rivas-Marin E."/>
            <person name="Kohn T."/>
            <person name="Peeters S.H."/>
            <person name="Heuer A."/>
            <person name="Rast P."/>
            <person name="Oberbeckmann S."/>
            <person name="Bunk B."/>
            <person name="Jeske O."/>
            <person name="Meyerdierks A."/>
            <person name="Storesund J.E."/>
            <person name="Kallscheuer N."/>
            <person name="Luecker S."/>
            <person name="Lage O.M."/>
            <person name="Pohl T."/>
            <person name="Merkel B.J."/>
            <person name="Hornburger P."/>
            <person name="Mueller R.-W."/>
            <person name="Bruemmer F."/>
            <person name="Labrenz M."/>
            <person name="Spormann A.M."/>
            <person name="Op den Camp H."/>
            <person name="Overmann J."/>
            <person name="Amann R."/>
            <person name="Jetten M.S.M."/>
            <person name="Mascher T."/>
            <person name="Medema M.H."/>
            <person name="Devos D.P."/>
            <person name="Kaster A.-K."/>
            <person name="Ovreas L."/>
            <person name="Rohde M."/>
            <person name="Galperin M.Y."/>
            <person name="Jogler C."/>
        </authorList>
    </citation>
    <scope>NUCLEOTIDE SEQUENCE [LARGE SCALE GENOMIC DNA]</scope>
    <source>
        <strain evidence="2 3">Enr13</strain>
    </source>
</reference>
<evidence type="ECO:0008006" key="4">
    <source>
        <dbReference type="Google" id="ProtNLM"/>
    </source>
</evidence>
<feature type="signal peptide" evidence="1">
    <location>
        <begin position="1"/>
        <end position="20"/>
    </location>
</feature>
<name>A0A518HK85_9BACT</name>
<sequence precursor="true">MLTLRTCVLIAAIFVRPCAADETASVPRYHALASLVQAAHTTDLPVVDRIEVFALPVLDDEENSGPTPQSETFLVRPASPRTAGSVEIPLSEISVRPLASKAFAAKVAKRIADDWRALEFQPNGAFCHVPTYGIRFYRGDDLIFNVSVCWKCHNFYLPAIDPDSGQPSAKLYGFDDNAPAKRLLNDLRRLVPHPQIKHPRLR</sequence>
<accession>A0A518HK85</accession>
<evidence type="ECO:0000313" key="2">
    <source>
        <dbReference type="EMBL" id="QDV41254.1"/>
    </source>
</evidence>
<dbReference type="EMBL" id="CP037423">
    <property type="protein sequence ID" value="QDV41254.1"/>
    <property type="molecule type" value="Genomic_DNA"/>
</dbReference>
<dbReference type="KEGG" id="snep:Enr13x_10920"/>
<evidence type="ECO:0000313" key="3">
    <source>
        <dbReference type="Proteomes" id="UP000319004"/>
    </source>
</evidence>
<organism evidence="2 3">
    <name type="scientific">Stieleria neptunia</name>
    <dbReference type="NCBI Taxonomy" id="2527979"/>
    <lineage>
        <taxon>Bacteria</taxon>
        <taxon>Pseudomonadati</taxon>
        <taxon>Planctomycetota</taxon>
        <taxon>Planctomycetia</taxon>
        <taxon>Pirellulales</taxon>
        <taxon>Pirellulaceae</taxon>
        <taxon>Stieleria</taxon>
    </lineage>
</organism>
<dbReference type="Proteomes" id="UP000319004">
    <property type="component" value="Chromosome"/>
</dbReference>
<keyword evidence="1" id="KW-0732">Signal</keyword>
<protein>
    <recommendedName>
        <fullName evidence="4">Cytochrome c domain-containing protein</fullName>
    </recommendedName>
</protein>
<feature type="chain" id="PRO_5021966349" description="Cytochrome c domain-containing protein" evidence="1">
    <location>
        <begin position="21"/>
        <end position="202"/>
    </location>
</feature>
<dbReference type="AlphaFoldDB" id="A0A518HK85"/>
<gene>
    <name evidence="2" type="ORF">Enr13x_10920</name>
</gene>
<keyword evidence="3" id="KW-1185">Reference proteome</keyword>
<proteinExistence type="predicted"/>
<dbReference type="OrthoDB" id="265170at2"/>
<evidence type="ECO:0000256" key="1">
    <source>
        <dbReference type="SAM" id="SignalP"/>
    </source>
</evidence>